<reference evidence="1 2" key="1">
    <citation type="journal article" date="2014" name="Nature">
        <title>An environmental bacterial taxon with a large and distinct metabolic repertoire.</title>
        <authorList>
            <person name="Wilson M.C."/>
            <person name="Mori T."/>
            <person name="Ruckert C."/>
            <person name="Uria A.R."/>
            <person name="Helf M.J."/>
            <person name="Takada K."/>
            <person name="Gernert C."/>
            <person name="Steffens U.A."/>
            <person name="Heycke N."/>
            <person name="Schmitt S."/>
            <person name="Rinke C."/>
            <person name="Helfrich E.J."/>
            <person name="Brachmann A.O."/>
            <person name="Gurgui C."/>
            <person name="Wakimoto T."/>
            <person name="Kracht M."/>
            <person name="Crusemann M."/>
            <person name="Hentschel U."/>
            <person name="Abe I."/>
            <person name="Matsunaga S."/>
            <person name="Kalinowski J."/>
            <person name="Takeyama H."/>
            <person name="Piel J."/>
        </authorList>
    </citation>
    <scope>NUCLEOTIDE SEQUENCE [LARGE SCALE GENOMIC DNA]</scope>
    <source>
        <strain evidence="2">TSY1</strain>
    </source>
</reference>
<proteinExistence type="predicted"/>
<dbReference type="HOGENOM" id="CLU_1072354_0_0_7"/>
<dbReference type="EMBL" id="AZHW01000142">
    <property type="protein sequence ID" value="ETX02447.1"/>
    <property type="molecule type" value="Genomic_DNA"/>
</dbReference>
<evidence type="ECO:0000313" key="1">
    <source>
        <dbReference type="EMBL" id="ETX02447.1"/>
    </source>
</evidence>
<organism evidence="1 2">
    <name type="scientific">Entotheonella factor</name>
    <dbReference type="NCBI Taxonomy" id="1429438"/>
    <lineage>
        <taxon>Bacteria</taxon>
        <taxon>Pseudomonadati</taxon>
        <taxon>Nitrospinota/Tectimicrobiota group</taxon>
        <taxon>Candidatus Tectimicrobiota</taxon>
        <taxon>Candidatus Entotheonellia</taxon>
        <taxon>Candidatus Entotheonellales</taxon>
        <taxon>Candidatus Entotheonellaceae</taxon>
        <taxon>Candidatus Entotheonella</taxon>
    </lineage>
</organism>
<comment type="caution">
    <text evidence="1">The sequence shown here is derived from an EMBL/GenBank/DDBJ whole genome shotgun (WGS) entry which is preliminary data.</text>
</comment>
<evidence type="ECO:0000313" key="2">
    <source>
        <dbReference type="Proteomes" id="UP000019141"/>
    </source>
</evidence>
<accession>W4LYJ6</accession>
<dbReference type="Proteomes" id="UP000019141">
    <property type="component" value="Unassembled WGS sequence"/>
</dbReference>
<name>W4LYJ6_ENTF1</name>
<dbReference type="AlphaFoldDB" id="W4LYJ6"/>
<dbReference type="Gene3D" id="3.40.50.2000">
    <property type="entry name" value="Glycogen Phosphorylase B"/>
    <property type="match status" value="2"/>
</dbReference>
<protein>
    <recommendedName>
        <fullName evidence="3">Glycosyltransferase subfamily 4-like N-terminal domain-containing protein</fullName>
    </recommendedName>
</protein>
<sequence>MNKTRVLLAAPLPPPTGGIAVWTDILLRHMGQDADIEICHVDTALRWKKRVALNRWTRLIGGTLQAFWDIGRVGMALVRHRPHVLHLTSRAGFASVKDAAILYLAQRFGAAGYIHYHTSILGNGQLQGWQLRAAHLAMRFASGVLILDDKTHTALQQRIPAPKLHILPNMIELERVDEVGAGMIPDTGRSIEDGFRCVYIGRVVPDKGIVEQVQACAQLPGVHLDIVGPVDGSYRQQI</sequence>
<gene>
    <name evidence="1" type="ORF">ETSY1_03495</name>
</gene>
<keyword evidence="2" id="KW-1185">Reference proteome</keyword>
<evidence type="ECO:0008006" key="3">
    <source>
        <dbReference type="Google" id="ProtNLM"/>
    </source>
</evidence>
<dbReference type="SUPFAM" id="SSF53756">
    <property type="entry name" value="UDP-Glycosyltransferase/glycogen phosphorylase"/>
    <property type="match status" value="1"/>
</dbReference>